<evidence type="ECO:0000313" key="3">
    <source>
        <dbReference type="Proteomes" id="UP001642409"/>
    </source>
</evidence>
<evidence type="ECO:0000313" key="2">
    <source>
        <dbReference type="EMBL" id="CAL6101879.1"/>
    </source>
</evidence>
<dbReference type="Proteomes" id="UP001642409">
    <property type="component" value="Unassembled WGS sequence"/>
</dbReference>
<reference evidence="1" key="1">
    <citation type="submission" date="2023-06" db="EMBL/GenBank/DDBJ databases">
        <authorList>
            <person name="Kurt Z."/>
        </authorList>
    </citation>
    <scope>NUCLEOTIDE SEQUENCE</scope>
</reference>
<accession>A0AA86TED7</accession>
<comment type="caution">
    <text evidence="1">The sequence shown here is derived from an EMBL/GenBank/DDBJ whole genome shotgun (WGS) entry which is preliminary data.</text>
</comment>
<reference evidence="2 3" key="2">
    <citation type="submission" date="2024-07" db="EMBL/GenBank/DDBJ databases">
        <authorList>
            <person name="Akdeniz Z."/>
        </authorList>
    </citation>
    <scope>NUCLEOTIDE SEQUENCE [LARGE SCALE GENOMIC DNA]</scope>
</reference>
<evidence type="ECO:0000313" key="1">
    <source>
        <dbReference type="EMBL" id="CAI9916404.1"/>
    </source>
</evidence>
<name>A0AA86TED7_9EUKA</name>
<organism evidence="1">
    <name type="scientific">Hexamita inflata</name>
    <dbReference type="NCBI Taxonomy" id="28002"/>
    <lineage>
        <taxon>Eukaryota</taxon>
        <taxon>Metamonada</taxon>
        <taxon>Diplomonadida</taxon>
        <taxon>Hexamitidae</taxon>
        <taxon>Hexamitinae</taxon>
        <taxon>Hexamita</taxon>
    </lineage>
</organism>
<dbReference type="EMBL" id="CATOUU010000103">
    <property type="protein sequence ID" value="CAI9916404.1"/>
    <property type="molecule type" value="Genomic_DNA"/>
</dbReference>
<gene>
    <name evidence="1" type="ORF">HINF_LOCUS4049</name>
    <name evidence="2" type="ORF">HINF_LOCUS71401</name>
</gene>
<keyword evidence="3" id="KW-1185">Reference proteome</keyword>
<proteinExistence type="predicted"/>
<sequence length="1034" mass="120722">MKQQSKHIKCKTNLLNQYKISSPTSPQSEDLSKEQVNRIIRQHKVMKTLTIEEIVVEVDKLANDFGYATNLTLLFNSIKTHKSVEQLKRLLDNPRPDVNEHARSLVKISFFSKKANVLGLKVINPLEEAAKKTTLTEYEGQKLFNYCAENNKFKEFYMQYHKLQDFQFERNIVHNRKSVEGVMDLVKEDFKAYNKNANECAFGDAVPNVEVIDRLKFALQFLNAEKVNELAKEHILEHHLLFPRFQGTIVEIVAAFNLLVNGKLSAENWKKSDKIASVQLQKKGILTQFALDYQERDISEHNLTNLLLQKLQTFSTITQFPFEQIDEKILTQQMLEYHSQRTFQTYPERYEFLQKWSQDHTSKFTTEPVTALNDHNISYIQLYRKYLAQVKTYQTQQQNPCLAVMQTKVVEEFFESYPLTEEPIQFDFEKILFNKKDRYFNGERRLQSMRALLLAPFIHAQPKAIGKVMRYIAAAAQTTSNSTEKAAIIQVLDPLSVFEYILEAKQQGLFNINLVDMAKEVADVFFKYPDALARYLQTFNSELPSFLFNLVFKYFKGNEVPTMFEQVIRALIAIKTLIPTIVYNNNVNVVVRLNNDVWELERFDMVNIYETEKGATNSAAINKLYKQHKDAMDFRNDIISRFEKVFEYQYNYFENLLSQLKKTQTFFIQCQETVSKAKKEELEGLVFEKLYVELYVSAFQKMKLSCFFPQNVSYSKINEVGNIHTYYYFKQQTLLQNKDIYLETSQQGSLKLLRTVRSAKTTNEIRSLFVQLQWIQLIYILGTNCSYTFHFLCRYLNLFVYRQTKSVAKQTKFVCKQDAFIWANQLISSFFTISCVPLLNLPMNFHESSSISKELSLRLQEADQSQGYYYSYTSTAANTCQAQVQNQQVQPASPAAPITQNRTQPVKVVNKKRFSFSYKLKQEVIKHYKVEFLACPCTAMINTVTYFALSNVKEHSAQGFLRKEYQNKILQANGEKILELDRIRTRKSTFPKIEEGLKQFFEANVCLNISDLRMQAELIKSSLPPDDKERNCFN</sequence>
<protein>
    <submittedName>
        <fullName evidence="1">Uncharacterized protein</fullName>
    </submittedName>
</protein>
<dbReference type="AlphaFoldDB" id="A0AA86TED7"/>
<dbReference type="EMBL" id="CAXDID020000549">
    <property type="protein sequence ID" value="CAL6101879.1"/>
    <property type="molecule type" value="Genomic_DNA"/>
</dbReference>